<name>A0AAD3TVF6_9TREE</name>
<dbReference type="Pfam" id="PF00403">
    <property type="entry name" value="HMA"/>
    <property type="match status" value="2"/>
</dbReference>
<evidence type="ECO:0000256" key="14">
    <source>
        <dbReference type="SAM" id="MobiDB-lite"/>
    </source>
</evidence>
<accession>A0AAD3TVF6</accession>
<dbReference type="Gene3D" id="3.40.1110.10">
    <property type="entry name" value="Calcium-transporting ATPase, cytoplasmic domain N"/>
    <property type="match status" value="1"/>
</dbReference>
<evidence type="ECO:0000256" key="6">
    <source>
        <dbReference type="ARBA" id="ARBA00022723"/>
    </source>
</evidence>
<evidence type="ECO:0000313" key="17">
    <source>
        <dbReference type="Proteomes" id="UP001222932"/>
    </source>
</evidence>
<gene>
    <name evidence="16" type="ORF">CspeluHIS016_0401820</name>
</gene>
<dbReference type="SFLD" id="SFLDF00027">
    <property type="entry name" value="p-type_atpase"/>
    <property type="match status" value="1"/>
</dbReference>
<dbReference type="SFLD" id="SFLDG00002">
    <property type="entry name" value="C1.7:_P-type_atpase_like"/>
    <property type="match status" value="1"/>
</dbReference>
<dbReference type="InterPro" id="IPR036412">
    <property type="entry name" value="HAD-like_sf"/>
</dbReference>
<dbReference type="EC" id="7.2.2.8" evidence="3"/>
<dbReference type="InterPro" id="IPR027256">
    <property type="entry name" value="P-typ_ATPase_IB"/>
</dbReference>
<feature type="domain" description="HMA" evidence="15">
    <location>
        <begin position="235"/>
        <end position="300"/>
    </location>
</feature>
<dbReference type="PANTHER" id="PTHR43520:SF32">
    <property type="entry name" value="COPPER RESISTANCE P-TYPE ATPASE (EUROFUNG)"/>
    <property type="match status" value="1"/>
</dbReference>
<dbReference type="InterPro" id="IPR036163">
    <property type="entry name" value="HMA_dom_sf"/>
</dbReference>
<evidence type="ECO:0000256" key="9">
    <source>
        <dbReference type="ARBA" id="ARBA00022967"/>
    </source>
</evidence>
<dbReference type="Pfam" id="PF00122">
    <property type="entry name" value="E1-E2_ATPase"/>
    <property type="match status" value="1"/>
</dbReference>
<dbReference type="InterPro" id="IPR006121">
    <property type="entry name" value="HMA_dom"/>
</dbReference>
<dbReference type="EMBL" id="BTCM01000004">
    <property type="protein sequence ID" value="GMK57348.1"/>
    <property type="molecule type" value="Genomic_DNA"/>
</dbReference>
<evidence type="ECO:0000256" key="13">
    <source>
        <dbReference type="RuleBase" id="RU362081"/>
    </source>
</evidence>
<dbReference type="AlphaFoldDB" id="A0AAD3TVF6"/>
<feature type="transmembrane region" description="Helical" evidence="13">
    <location>
        <begin position="406"/>
        <end position="432"/>
    </location>
</feature>
<dbReference type="SUPFAM" id="SSF56784">
    <property type="entry name" value="HAD-like"/>
    <property type="match status" value="1"/>
</dbReference>
<dbReference type="Pfam" id="PF00702">
    <property type="entry name" value="Hydrolase"/>
    <property type="match status" value="1"/>
</dbReference>
<dbReference type="InterPro" id="IPR023298">
    <property type="entry name" value="ATPase_P-typ_TM_dom_sf"/>
</dbReference>
<keyword evidence="7 13" id="KW-0547">Nucleotide-binding</keyword>
<keyword evidence="4" id="KW-0813">Transport</keyword>
<dbReference type="InterPro" id="IPR008250">
    <property type="entry name" value="ATPase_P-typ_transduc_dom_A_sf"/>
</dbReference>
<feature type="transmembrane region" description="Helical" evidence="13">
    <location>
        <begin position="1135"/>
        <end position="1155"/>
    </location>
</feature>
<dbReference type="InterPro" id="IPR044492">
    <property type="entry name" value="P_typ_ATPase_HD_dom"/>
</dbReference>
<dbReference type="PRINTS" id="PR00942">
    <property type="entry name" value="CUATPASEI"/>
</dbReference>
<keyword evidence="8 13" id="KW-0067">ATP-binding</keyword>
<dbReference type="PROSITE" id="PS01047">
    <property type="entry name" value="HMA_1"/>
    <property type="match status" value="3"/>
</dbReference>
<evidence type="ECO:0000256" key="10">
    <source>
        <dbReference type="ARBA" id="ARBA00022989"/>
    </source>
</evidence>
<dbReference type="GO" id="GO:0005524">
    <property type="term" value="F:ATP binding"/>
    <property type="evidence" value="ECO:0007669"/>
    <property type="project" value="UniProtKB-UniRule"/>
</dbReference>
<evidence type="ECO:0000256" key="7">
    <source>
        <dbReference type="ARBA" id="ARBA00022741"/>
    </source>
</evidence>
<dbReference type="CDD" id="cd00371">
    <property type="entry name" value="HMA"/>
    <property type="match status" value="3"/>
</dbReference>
<dbReference type="GO" id="GO:0055070">
    <property type="term" value="P:copper ion homeostasis"/>
    <property type="evidence" value="ECO:0007669"/>
    <property type="project" value="TreeGrafter"/>
</dbReference>
<dbReference type="NCBIfam" id="TIGR01494">
    <property type="entry name" value="ATPase_P-type"/>
    <property type="match status" value="1"/>
</dbReference>
<dbReference type="PROSITE" id="PS50846">
    <property type="entry name" value="HMA_2"/>
    <property type="match status" value="3"/>
</dbReference>
<evidence type="ECO:0000256" key="12">
    <source>
        <dbReference type="ARBA" id="ARBA00080126"/>
    </source>
</evidence>
<feature type="transmembrane region" description="Helical" evidence="13">
    <location>
        <begin position="760"/>
        <end position="783"/>
    </location>
</feature>
<evidence type="ECO:0000313" key="16">
    <source>
        <dbReference type="EMBL" id="GMK57348.1"/>
    </source>
</evidence>
<dbReference type="FunFam" id="2.70.150.10:FF:000002">
    <property type="entry name" value="Copper-transporting ATPase 1, putative"/>
    <property type="match status" value="1"/>
</dbReference>
<comment type="subcellular location">
    <subcellularLocation>
        <location evidence="1">Membrane</location>
        <topology evidence="1">Multi-pass membrane protein</topology>
    </subcellularLocation>
</comment>
<evidence type="ECO:0000256" key="8">
    <source>
        <dbReference type="ARBA" id="ARBA00022840"/>
    </source>
</evidence>
<dbReference type="SUPFAM" id="SSF81665">
    <property type="entry name" value="Calcium ATPase, transmembrane domain M"/>
    <property type="match status" value="1"/>
</dbReference>
<dbReference type="PRINTS" id="PR00119">
    <property type="entry name" value="CATATPASE"/>
</dbReference>
<keyword evidence="11 13" id="KW-0472">Membrane</keyword>
<sequence length="1159" mass="123523">MPPSIPTHLPTASLLVGNMHCPSCVESITSLLSAFGAVQNLSVSLLLHRITFAVDTSIGSSRTPTSVNRVVEQVKNTLKSEGGFEVTDESGEEPKPRFFDRVFRKERTDKASRVAEERRRRHLEHCEACRAEQAALDSGQPPTLPALPPADQVLVTTLSIEGMTCASCTSSITNALESEPSILSVEINLLSSSGTIRHKATLAAAEVAELVDDVGFEAEVIESRPEASEPAETHIKTTLSIEGMTCASCSGAIDRAVRQHPDIMDVVIDVLLNKGVFTHKPALTPDALKNMVEDVGYDAEVVSSSRLEAKGVPGSRTVTVRVQGTFCNQCVDKINIALESMPLLSYTPVTLQAPMSTLIYIPRDPLTIRDILAQLTALAPEFDAEIVRSQSLSERSQAIQRREVKLLAAHLAVAVLFAIPTFIIAIVSMVLLKPTHPFRRFWDQPVWGAANLGTVVQWPLATVVQFGVGWIFYKRAFNALWPHLRVLVPPALRSKVRFAARPVTWRSLFSYGSMDLLVTLSTTVSYFASVAMMVLDVRAGPGSMSVGTYFDSSVFLIMFILLGRTIEAYAKSRTTDAVALLGNLRPATALLVDSEKRLSVSSSSDNRSDRIDADRGTHEIPIDHVEYGDVLLIPPGSLPPTDGTVVSGSSKFDESSLTGESLPVTKAPGDEVYTGTTNTSSPLHMRVTALAADTMLERIIQAVSDASGRKAPLEKAAERITAVFVPLVVYFALAVLAFWLGMIYAGHIAPHHYHGPGGRAFFALEFAIAVLVVACPCGIGLAVPCANAVGNGLAAAAGILASGGGEAFTAATAVTTIAFDKTGTLTAGKPTVTDEHNPATLLDRGLVRRALRDIEAGSTHPLAIGLVEHLSPSVPSDPLEVESAEIAGRGLRATAARHELLVGNAALLTENDVAVSPKEQEMLAQWSADAKSVVLCAARPTGAGNAFALVGMYALADAPRASTAAVLSLLRKRYRVVMLSGDNEVTARAVGAQLGFDIADVHAGVGPEGKAAVINEMQVSRTVPRFSFPLFGLAFGTKQTQERVMFVGDGLNDAVALAAADVSAAMGHGSQATLASADFVLLGSDLAALPKLLRLSRKVRNRQWFNLFWAMVFNTTFLPIAAGVLFPVGFRLSPVWSAVLMACSSVSVVLSSLALRWGV</sequence>
<dbReference type="PANTHER" id="PTHR43520">
    <property type="entry name" value="ATP7, ISOFORM B"/>
    <property type="match status" value="1"/>
</dbReference>
<keyword evidence="10 13" id="KW-1133">Transmembrane helix</keyword>
<dbReference type="InterPro" id="IPR018303">
    <property type="entry name" value="ATPase_P-typ_P_site"/>
</dbReference>
<keyword evidence="6 13" id="KW-0479">Metal-binding</keyword>
<dbReference type="InterPro" id="IPR023214">
    <property type="entry name" value="HAD_sf"/>
</dbReference>
<feature type="transmembrane region" description="Helical" evidence="13">
    <location>
        <begin position="1104"/>
        <end position="1129"/>
    </location>
</feature>
<reference evidence="16" key="2">
    <citation type="submission" date="2023-06" db="EMBL/GenBank/DDBJ databases">
        <authorList>
            <person name="Kobayashi Y."/>
            <person name="Kayamori A."/>
            <person name="Aoki K."/>
            <person name="Shiwa Y."/>
            <person name="Fujita N."/>
            <person name="Sugita T."/>
            <person name="Iwasaki W."/>
            <person name="Tanaka N."/>
            <person name="Takashima M."/>
        </authorList>
    </citation>
    <scope>NUCLEOTIDE SEQUENCE</scope>
    <source>
        <strain evidence="16">HIS016</strain>
    </source>
</reference>
<dbReference type="InterPro" id="IPR059000">
    <property type="entry name" value="ATPase_P-type_domA"/>
</dbReference>
<dbReference type="InterPro" id="IPR017969">
    <property type="entry name" value="Heavy-metal-associated_CS"/>
</dbReference>
<dbReference type="SUPFAM" id="SSF81653">
    <property type="entry name" value="Calcium ATPase, transduction domain A"/>
    <property type="match status" value="1"/>
</dbReference>
<dbReference type="GO" id="GO:0016887">
    <property type="term" value="F:ATP hydrolysis activity"/>
    <property type="evidence" value="ECO:0007669"/>
    <property type="project" value="InterPro"/>
</dbReference>
<feature type="domain" description="HMA" evidence="15">
    <location>
        <begin position="10"/>
        <end position="82"/>
    </location>
</feature>
<dbReference type="GO" id="GO:0016020">
    <property type="term" value="C:membrane"/>
    <property type="evidence" value="ECO:0007669"/>
    <property type="project" value="UniProtKB-SubCell"/>
</dbReference>
<dbReference type="SFLD" id="SFLDS00003">
    <property type="entry name" value="Haloacid_Dehalogenase"/>
    <property type="match status" value="1"/>
</dbReference>
<dbReference type="Gene3D" id="3.30.70.100">
    <property type="match status" value="3"/>
</dbReference>
<dbReference type="GO" id="GO:0140581">
    <property type="term" value="F:P-type monovalent copper transporter activity"/>
    <property type="evidence" value="ECO:0007669"/>
    <property type="project" value="UniProtKB-EC"/>
</dbReference>
<evidence type="ECO:0000259" key="15">
    <source>
        <dbReference type="PROSITE" id="PS50846"/>
    </source>
</evidence>
<evidence type="ECO:0000256" key="3">
    <source>
        <dbReference type="ARBA" id="ARBA00012517"/>
    </source>
</evidence>
<reference evidence="16" key="1">
    <citation type="journal article" date="2023" name="BMC Genomics">
        <title>Chromosome-level genome assemblies of Cutaneotrichosporon spp. (Trichosporonales, Basidiomycota) reveal imbalanced evolution between nucleotide sequences and chromosome synteny.</title>
        <authorList>
            <person name="Kobayashi Y."/>
            <person name="Kayamori A."/>
            <person name="Aoki K."/>
            <person name="Shiwa Y."/>
            <person name="Matsutani M."/>
            <person name="Fujita N."/>
            <person name="Sugita T."/>
            <person name="Iwasaki W."/>
            <person name="Tanaka N."/>
            <person name="Takashima M."/>
        </authorList>
    </citation>
    <scope>NUCLEOTIDE SEQUENCE</scope>
    <source>
        <strain evidence="16">HIS016</strain>
    </source>
</reference>
<keyword evidence="17" id="KW-1185">Reference proteome</keyword>
<dbReference type="SUPFAM" id="SSF55008">
    <property type="entry name" value="HMA, heavy metal-associated domain"/>
    <property type="match status" value="3"/>
</dbReference>
<feature type="transmembrane region" description="Helical" evidence="13">
    <location>
        <begin position="546"/>
        <end position="563"/>
    </location>
</feature>
<protein>
    <recommendedName>
        <fullName evidence="3">P-type Cu(+) transporter</fullName>
        <ecNumber evidence="3">7.2.2.8</ecNumber>
    </recommendedName>
    <alternativeName>
        <fullName evidence="12">Cu(2+)-ATPase</fullName>
    </alternativeName>
</protein>
<evidence type="ECO:0000256" key="2">
    <source>
        <dbReference type="ARBA" id="ARBA00006024"/>
    </source>
</evidence>
<dbReference type="Gene3D" id="2.70.150.10">
    <property type="entry name" value="Calcium-transporting ATPase, cytoplasmic transduction domain A"/>
    <property type="match status" value="1"/>
</dbReference>
<dbReference type="PROSITE" id="PS00154">
    <property type="entry name" value="ATPASE_E1_E2"/>
    <property type="match status" value="1"/>
</dbReference>
<feature type="domain" description="HMA" evidence="15">
    <location>
        <begin position="154"/>
        <end position="219"/>
    </location>
</feature>
<dbReference type="Proteomes" id="UP001222932">
    <property type="component" value="Unassembled WGS sequence"/>
</dbReference>
<feature type="compositionally biased region" description="Polar residues" evidence="14">
    <location>
        <begin position="644"/>
        <end position="659"/>
    </location>
</feature>
<evidence type="ECO:0000256" key="11">
    <source>
        <dbReference type="ARBA" id="ARBA00023136"/>
    </source>
</evidence>
<comment type="similarity">
    <text evidence="2 13">Belongs to the cation transport ATPase (P-type) (TC 3.A.3) family. Type IB subfamily.</text>
</comment>
<dbReference type="Gene3D" id="3.40.50.1000">
    <property type="entry name" value="HAD superfamily/HAD-like"/>
    <property type="match status" value="1"/>
</dbReference>
<dbReference type="FunFam" id="3.30.70.100:FF:000001">
    <property type="entry name" value="ATPase copper transporting beta"/>
    <property type="match status" value="2"/>
</dbReference>
<keyword evidence="5 13" id="KW-0812">Transmembrane</keyword>
<dbReference type="PROSITE" id="PS01229">
    <property type="entry name" value="COF_2"/>
    <property type="match status" value="1"/>
</dbReference>
<dbReference type="InterPro" id="IPR001757">
    <property type="entry name" value="P_typ_ATPase"/>
</dbReference>
<feature type="transmembrane region" description="Helical" evidence="13">
    <location>
        <begin position="516"/>
        <end position="534"/>
    </location>
</feature>
<feature type="region of interest" description="Disordered" evidence="14">
    <location>
        <begin position="643"/>
        <end position="678"/>
    </location>
</feature>
<evidence type="ECO:0000256" key="5">
    <source>
        <dbReference type="ARBA" id="ARBA00022692"/>
    </source>
</evidence>
<dbReference type="InterPro" id="IPR023299">
    <property type="entry name" value="ATPase_P-typ_cyto_dom_N"/>
</dbReference>
<evidence type="ECO:0000256" key="4">
    <source>
        <dbReference type="ARBA" id="ARBA00022448"/>
    </source>
</evidence>
<dbReference type="NCBIfam" id="TIGR01525">
    <property type="entry name" value="ATPase-IB_hvy"/>
    <property type="match status" value="1"/>
</dbReference>
<feature type="transmembrane region" description="Helical" evidence="13">
    <location>
        <begin position="720"/>
        <end position="740"/>
    </location>
</feature>
<keyword evidence="9" id="KW-1278">Translocase</keyword>
<evidence type="ECO:0000256" key="1">
    <source>
        <dbReference type="ARBA" id="ARBA00004141"/>
    </source>
</evidence>
<organism evidence="16 17">
    <name type="scientific">Cutaneotrichosporon spelunceum</name>
    <dbReference type="NCBI Taxonomy" id="1672016"/>
    <lineage>
        <taxon>Eukaryota</taxon>
        <taxon>Fungi</taxon>
        <taxon>Dikarya</taxon>
        <taxon>Basidiomycota</taxon>
        <taxon>Agaricomycotina</taxon>
        <taxon>Tremellomycetes</taxon>
        <taxon>Trichosporonales</taxon>
        <taxon>Trichosporonaceae</taxon>
        <taxon>Cutaneotrichosporon</taxon>
    </lineage>
</organism>
<proteinExistence type="inferred from homology"/>
<dbReference type="GO" id="GO:0043682">
    <property type="term" value="F:P-type divalent copper transporter activity"/>
    <property type="evidence" value="ECO:0007669"/>
    <property type="project" value="TreeGrafter"/>
</dbReference>
<dbReference type="GO" id="GO:0005507">
    <property type="term" value="F:copper ion binding"/>
    <property type="evidence" value="ECO:0007669"/>
    <property type="project" value="TreeGrafter"/>
</dbReference>
<comment type="caution">
    <text evidence="16">The sequence shown here is derived from an EMBL/GenBank/DDBJ whole genome shotgun (WGS) entry which is preliminary data.</text>
</comment>